<feature type="compositionally biased region" description="Polar residues" evidence="1">
    <location>
        <begin position="1402"/>
        <end position="1423"/>
    </location>
</feature>
<feature type="compositionally biased region" description="Low complexity" evidence="1">
    <location>
        <begin position="670"/>
        <end position="686"/>
    </location>
</feature>
<feature type="compositionally biased region" description="Low complexity" evidence="1">
    <location>
        <begin position="1034"/>
        <end position="1044"/>
    </location>
</feature>
<feature type="compositionally biased region" description="Polar residues" evidence="1">
    <location>
        <begin position="1446"/>
        <end position="1455"/>
    </location>
</feature>
<feature type="compositionally biased region" description="Polar residues" evidence="1">
    <location>
        <begin position="1186"/>
        <end position="1205"/>
    </location>
</feature>
<feature type="compositionally biased region" description="Polar residues" evidence="1">
    <location>
        <begin position="1910"/>
        <end position="1923"/>
    </location>
</feature>
<feature type="region of interest" description="Disordered" evidence="1">
    <location>
        <begin position="393"/>
        <end position="412"/>
    </location>
</feature>
<keyword evidence="3" id="KW-1185">Reference proteome</keyword>
<feature type="region of interest" description="Disordered" evidence="1">
    <location>
        <begin position="1438"/>
        <end position="1462"/>
    </location>
</feature>
<sequence>MSNPHCKTPSGQSPQNDLVNTPEHFYPGYCGQPRKYDPREFGLTGNEEWRNPRMFRNMTYQTDAEAMNAMRMAQPRRPMYRPTETSIVNNLTDECLADVSAPQFEMSMPSPMSGSCGEYLDNVTPPQLCTTADSSVSEKDSNNCSGSVQQRVVHDFSQLSACDYDLLPAGNCRDPDQYSMPDQKFDKCSTEKNNNILTTTVRTITTQRDQSGKVTSRVEETSTVSNDQGANLDNTPVCCPGQGPTAGRHLQFCNMPDQSEDLANISMPPFYDNSHPAMSTRIAQRSMDQSACLENISAPSFADSNLADVSMPSGICGANGDSIRQPTQYTNECLNSVSMPSCMGSSGASRRQVTQMSQDRLEDISMPSFGNVSRVPNRQSGYMTSECLNDVSAPSFGSSPARSRVYRSQPRSMLAQSNLNSTVLDDISMPSFEGSSCATARSMQQRSMKSQNICDTSAPSYVSYGQGPNSGECLENISMPMYGYSGRSQMTNECLEEVTMPSFECTTNNQFIEDISMPTFGGVSYASQGRTPTRQQYSMPAQSTCCSMEPCFQNDQQEYLDQVTMPSFGNSTRGPMPSECLTDISMPSFGGVSGASRGRTPSRQQRSMAAQNMCNISGPIYESSRVGQMTNECLDDVTQPSYGNSGREVSYSQFLEEMSMPSFGGVSGASRPRTPTRQQQQSMTSQNICDISAPSFAGSGRGTISNEYSGKEVCYSPCLEEESMPSFGGVSGVSRPRTPTRQQQQSMASQNICDVSAPSFASSGRQQQSMPSQNICDVSAPSFASSGRQQQSMPSQNICDVSAPSFASSGRQQQSMPSQNICDVSAPSFASSGCQQQSMPSQNICDVSAPSFASSGRQQQSMPSQNICDVSAPSFASSGCQQQSMPSQNICDVSAPSFASSGCQQQSMPSQNICDVSAPSFASSGCQQQSMPSQNICDVSAPSFASSGRQQQSTPSQNICDVSAPSFASSGCQQQSMPSQNICDVSAPSFASSGRGTMNSECCGQEVSYSQFLEDMSMPSLGGVSGAFRPRTPPRQQQQSMPSQNICDVSAPSFGRTDASSSRWHLRISVIYQLHLNSSGRRASNSECLENVTMPSGVAVSTSSRRQRTSIAECLDNVSAPSFAHSTLRSRSPQRRQRSRQNDSGEKCQTTTTTSEIIDEISMPTCGDVSGSSRAKTPIRQKRSITTKTVCKSSTPASRNRGPMNSTAECIAARGQTPKRRQQTMTSQKICDISAPSLESCGTGGLTNECLNDISMPSYGASLECSRPNTCASECLNDVSAPSFAQSISRGSSQRQQMALSNACKSGTGDMSNGYIMDVSMPSFGGISGASRQRTLNQQQQQCSMPSQNICDISPVSYASSGRGNTMTNECLYDVSMPSFADVSGSSQRQQTMPSECLNDVSAPSFTRTMSPQVTQRSIQNRSDQCRLQDMSMPSFADVSGVSRARTLSRQQRSMRGSPGTRECLEDVSMPSFGVSGVSCARCPTMQSQQICDISAPSYNSSGFATMTSKSMGRSQSQGPNSRVQQSPIMNNSCRVQSECLQNVTMPSFGNISTVSTSSRRDLPMTSECLSNVTPPSFGRSGNTQELWNISAPVFESSANLRKPRSEPSYECDALEDESAPSFGFNSQAMKSIYQIPTANSSNSVYSGTAARQVRSFPCISQQNIGDISAPSMVSSRVDCCYGQLDSSGQPYPTEYPGSKSRSQSKQSSRYTNCNLDCEGIENITEPSMLANSTMYGQMATEQSQCLADVSAPSGMESQFSTLCSKLTTEESYPSEMLHDVSAPSYANSISRSQSKQTTRVTTCTLNCENIENITEPSILTNSSKFGKIVSERLREASQHLADVSAPSGMNSHYSNVESNIMDVSEPCEMFCSDVCAEEGNASERRQLDKSDPRATNSSRSMKRGEGSALTGQRNNQDEQSPTDCPCPSTVDVEAKKSSTSGQGVAGAQDSKKRDSNAGKKSIQSINDISMPEFESTPISQSPRESNRKNSTAISDITEPSFGPSLQSTNKTQDTTGSYHGFDSMDNYAPFDELINSRPENCEPPTPQPVRSKPNDCPATPKSRPKTPQKGHCTCGVNGNTRSSAKQRSRNTNR</sequence>
<feature type="compositionally biased region" description="Basic residues" evidence="1">
    <location>
        <begin position="2085"/>
        <end position="2094"/>
    </location>
</feature>
<feature type="region of interest" description="Disordered" evidence="1">
    <location>
        <begin position="662"/>
        <end position="694"/>
    </location>
</feature>
<feature type="region of interest" description="Disordered" evidence="1">
    <location>
        <begin position="1123"/>
        <end position="1205"/>
    </location>
</feature>
<feature type="compositionally biased region" description="Basic and acidic residues" evidence="1">
    <location>
        <begin position="1882"/>
        <end position="1893"/>
    </location>
</feature>
<feature type="compositionally biased region" description="Polar residues" evidence="1">
    <location>
        <begin position="1384"/>
        <end position="1394"/>
    </location>
</feature>
<dbReference type="HOGENOM" id="CLU_000320_0_0_1"/>
<name>B4L4Z0_DROMO</name>
<dbReference type="OrthoDB" id="7868284at2759"/>
<feature type="compositionally biased region" description="Polar residues" evidence="1">
    <location>
        <begin position="2004"/>
        <end position="2018"/>
    </location>
</feature>
<feature type="compositionally biased region" description="Polar residues" evidence="1">
    <location>
        <begin position="1977"/>
        <end position="1995"/>
    </location>
</feature>
<dbReference type="Proteomes" id="UP000009192">
    <property type="component" value="Unassembled WGS sequence"/>
</dbReference>
<evidence type="ECO:0000313" key="2">
    <source>
        <dbReference type="EMBL" id="EDW06249.2"/>
    </source>
</evidence>
<reference evidence="2 3" key="1">
    <citation type="journal article" date="2007" name="Nature">
        <title>Evolution of genes and genomes on the Drosophila phylogeny.</title>
        <authorList>
            <consortium name="Drosophila 12 Genomes Consortium"/>
            <person name="Clark A.G."/>
            <person name="Eisen M.B."/>
            <person name="Smith D.R."/>
            <person name="Bergman C.M."/>
            <person name="Oliver B."/>
            <person name="Markow T.A."/>
            <person name="Kaufman T.C."/>
            <person name="Kellis M."/>
            <person name="Gelbart W."/>
            <person name="Iyer V.N."/>
            <person name="Pollard D.A."/>
            <person name="Sackton T.B."/>
            <person name="Larracuente A.M."/>
            <person name="Singh N.D."/>
            <person name="Abad J.P."/>
            <person name="Abt D.N."/>
            <person name="Adryan B."/>
            <person name="Aguade M."/>
            <person name="Akashi H."/>
            <person name="Anderson W.W."/>
            <person name="Aquadro C.F."/>
            <person name="Ardell D.H."/>
            <person name="Arguello R."/>
            <person name="Artieri C.G."/>
            <person name="Barbash D.A."/>
            <person name="Barker D."/>
            <person name="Barsanti P."/>
            <person name="Batterham P."/>
            <person name="Batzoglou S."/>
            <person name="Begun D."/>
            <person name="Bhutkar A."/>
            <person name="Blanco E."/>
            <person name="Bosak S.A."/>
            <person name="Bradley R.K."/>
            <person name="Brand A.D."/>
            <person name="Brent M.R."/>
            <person name="Brooks A.N."/>
            <person name="Brown R.H."/>
            <person name="Butlin R.K."/>
            <person name="Caggese C."/>
            <person name="Calvi B.R."/>
            <person name="Bernardo de Carvalho A."/>
            <person name="Caspi A."/>
            <person name="Castrezana S."/>
            <person name="Celniker S.E."/>
            <person name="Chang J.L."/>
            <person name="Chapple C."/>
            <person name="Chatterji S."/>
            <person name="Chinwalla A."/>
            <person name="Civetta A."/>
            <person name="Clifton S.W."/>
            <person name="Comeron J.M."/>
            <person name="Costello J.C."/>
            <person name="Coyne J.A."/>
            <person name="Daub J."/>
            <person name="David R.G."/>
            <person name="Delcher A.L."/>
            <person name="Delehaunty K."/>
            <person name="Do C.B."/>
            <person name="Ebling H."/>
            <person name="Edwards K."/>
            <person name="Eickbush T."/>
            <person name="Evans J.D."/>
            <person name="Filipski A."/>
            <person name="Findeiss S."/>
            <person name="Freyhult E."/>
            <person name="Fulton L."/>
            <person name="Fulton R."/>
            <person name="Garcia A.C."/>
            <person name="Gardiner A."/>
            <person name="Garfield D.A."/>
            <person name="Garvin B.E."/>
            <person name="Gibson G."/>
            <person name="Gilbert D."/>
            <person name="Gnerre S."/>
            <person name="Godfrey J."/>
            <person name="Good R."/>
            <person name="Gotea V."/>
            <person name="Gravely B."/>
            <person name="Greenberg A.J."/>
            <person name="Griffiths-Jones S."/>
            <person name="Gross S."/>
            <person name="Guigo R."/>
            <person name="Gustafson E.A."/>
            <person name="Haerty W."/>
            <person name="Hahn M.W."/>
            <person name="Halligan D.L."/>
            <person name="Halpern A.L."/>
            <person name="Halter G.M."/>
            <person name="Han M.V."/>
            <person name="Heger A."/>
            <person name="Hillier L."/>
            <person name="Hinrichs A.S."/>
            <person name="Holmes I."/>
            <person name="Hoskins R.A."/>
            <person name="Hubisz M.J."/>
            <person name="Hultmark D."/>
            <person name="Huntley M.A."/>
            <person name="Jaffe D.B."/>
            <person name="Jagadeeshan S."/>
            <person name="Jeck W.R."/>
            <person name="Johnson J."/>
            <person name="Jones C.D."/>
            <person name="Jordan W.C."/>
            <person name="Karpen G.H."/>
            <person name="Kataoka E."/>
            <person name="Keightley P.D."/>
            <person name="Kheradpour P."/>
            <person name="Kirkness E.F."/>
            <person name="Koerich L.B."/>
            <person name="Kristiansen K."/>
            <person name="Kudrna D."/>
            <person name="Kulathinal R.J."/>
            <person name="Kumar S."/>
            <person name="Kwok R."/>
            <person name="Lander E."/>
            <person name="Langley C.H."/>
            <person name="Lapoint R."/>
            <person name="Lazzaro B.P."/>
            <person name="Lee S.J."/>
            <person name="Levesque L."/>
            <person name="Li R."/>
            <person name="Lin C.F."/>
            <person name="Lin M.F."/>
            <person name="Lindblad-Toh K."/>
            <person name="Llopart A."/>
            <person name="Long M."/>
            <person name="Low L."/>
            <person name="Lozovsky E."/>
            <person name="Lu J."/>
            <person name="Luo M."/>
            <person name="Machado C.A."/>
            <person name="Makalowski W."/>
            <person name="Marzo M."/>
            <person name="Matsuda M."/>
            <person name="Matzkin L."/>
            <person name="McAllister B."/>
            <person name="McBride C.S."/>
            <person name="McKernan B."/>
            <person name="McKernan K."/>
            <person name="Mendez-Lago M."/>
            <person name="Minx P."/>
            <person name="Mollenhauer M.U."/>
            <person name="Montooth K."/>
            <person name="Mount S.M."/>
            <person name="Mu X."/>
            <person name="Myers E."/>
            <person name="Negre B."/>
            <person name="Newfeld S."/>
            <person name="Nielsen R."/>
            <person name="Noor M.A."/>
            <person name="O'Grady P."/>
            <person name="Pachter L."/>
            <person name="Papaceit M."/>
            <person name="Parisi M.J."/>
            <person name="Parisi M."/>
            <person name="Parts L."/>
            <person name="Pedersen J.S."/>
            <person name="Pesole G."/>
            <person name="Phillippy A.M."/>
            <person name="Ponting C.P."/>
            <person name="Pop M."/>
            <person name="Porcelli D."/>
            <person name="Powell J.R."/>
            <person name="Prohaska S."/>
            <person name="Pruitt K."/>
            <person name="Puig M."/>
            <person name="Quesneville H."/>
            <person name="Ram K.R."/>
            <person name="Rand D."/>
            <person name="Rasmussen M.D."/>
            <person name="Reed L.K."/>
            <person name="Reenan R."/>
            <person name="Reily A."/>
            <person name="Remington K.A."/>
            <person name="Rieger T.T."/>
            <person name="Ritchie M.G."/>
            <person name="Robin C."/>
            <person name="Rogers Y.H."/>
            <person name="Rohde C."/>
            <person name="Rozas J."/>
            <person name="Rubenfield M.J."/>
            <person name="Ruiz A."/>
            <person name="Russo S."/>
            <person name="Salzberg S.L."/>
            <person name="Sanchez-Gracia A."/>
            <person name="Saranga D.J."/>
            <person name="Sato H."/>
            <person name="Schaeffer S.W."/>
            <person name="Schatz M.C."/>
            <person name="Schlenke T."/>
            <person name="Schwartz R."/>
            <person name="Segarra C."/>
            <person name="Singh R.S."/>
            <person name="Sirot L."/>
            <person name="Sirota M."/>
            <person name="Sisneros N.B."/>
            <person name="Smith C.D."/>
            <person name="Smith T.F."/>
            <person name="Spieth J."/>
            <person name="Stage D.E."/>
            <person name="Stark A."/>
            <person name="Stephan W."/>
            <person name="Strausberg R.L."/>
            <person name="Strempel S."/>
            <person name="Sturgill D."/>
            <person name="Sutton G."/>
            <person name="Sutton G.G."/>
            <person name="Tao W."/>
            <person name="Teichmann S."/>
            <person name="Tobari Y.N."/>
            <person name="Tomimura Y."/>
            <person name="Tsolas J.M."/>
            <person name="Valente V.L."/>
            <person name="Venter E."/>
            <person name="Venter J.C."/>
            <person name="Vicario S."/>
            <person name="Vieira F.G."/>
            <person name="Vilella A.J."/>
            <person name="Villasante A."/>
            <person name="Walenz B."/>
            <person name="Wang J."/>
            <person name="Wasserman M."/>
            <person name="Watts T."/>
            <person name="Wilson D."/>
            <person name="Wilson R.K."/>
            <person name="Wing R.A."/>
            <person name="Wolfner M.F."/>
            <person name="Wong A."/>
            <person name="Wong G.K."/>
            <person name="Wu C.I."/>
            <person name="Wu G."/>
            <person name="Yamamoto D."/>
            <person name="Yang H.P."/>
            <person name="Yang S.P."/>
            <person name="Yorke J.A."/>
            <person name="Yoshida K."/>
            <person name="Zdobnov E."/>
            <person name="Zhang P."/>
            <person name="Zhang Y."/>
            <person name="Zimin A.V."/>
            <person name="Baldwin J."/>
            <person name="Abdouelleil A."/>
            <person name="Abdulkadir J."/>
            <person name="Abebe A."/>
            <person name="Abera B."/>
            <person name="Abreu J."/>
            <person name="Acer S.C."/>
            <person name="Aftuck L."/>
            <person name="Alexander A."/>
            <person name="An P."/>
            <person name="Anderson E."/>
            <person name="Anderson S."/>
            <person name="Arachi H."/>
            <person name="Azer M."/>
            <person name="Bachantsang P."/>
            <person name="Barry A."/>
            <person name="Bayul T."/>
            <person name="Berlin A."/>
            <person name="Bessette D."/>
            <person name="Bloom T."/>
            <person name="Blye J."/>
            <person name="Boguslavskiy L."/>
            <person name="Bonnet C."/>
            <person name="Boukhgalter B."/>
            <person name="Bourzgui I."/>
            <person name="Brown A."/>
            <person name="Cahill P."/>
            <person name="Channer S."/>
            <person name="Cheshatsang Y."/>
            <person name="Chuda L."/>
            <person name="Citroen M."/>
            <person name="Collymore A."/>
            <person name="Cooke P."/>
            <person name="Costello M."/>
            <person name="D'Aco K."/>
            <person name="Daza R."/>
            <person name="De Haan G."/>
            <person name="DeGray S."/>
            <person name="DeMaso C."/>
            <person name="Dhargay N."/>
            <person name="Dooley K."/>
            <person name="Dooley E."/>
            <person name="Doricent M."/>
            <person name="Dorje P."/>
            <person name="Dorjee K."/>
            <person name="Dupes A."/>
            <person name="Elong R."/>
            <person name="Falk J."/>
            <person name="Farina A."/>
            <person name="Faro S."/>
            <person name="Ferguson D."/>
            <person name="Fisher S."/>
            <person name="Foley C.D."/>
            <person name="Franke A."/>
            <person name="Friedrich D."/>
            <person name="Gadbois L."/>
            <person name="Gearin G."/>
            <person name="Gearin C.R."/>
            <person name="Giannoukos G."/>
            <person name="Goode T."/>
            <person name="Graham J."/>
            <person name="Grandbois E."/>
            <person name="Grewal S."/>
            <person name="Gyaltsen K."/>
            <person name="Hafez N."/>
            <person name="Hagos B."/>
            <person name="Hall J."/>
            <person name="Henson C."/>
            <person name="Hollinger A."/>
            <person name="Honan T."/>
            <person name="Huard M.D."/>
            <person name="Hughes L."/>
            <person name="Hurhula B."/>
            <person name="Husby M.E."/>
            <person name="Kamat A."/>
            <person name="Kanga B."/>
            <person name="Kashin S."/>
            <person name="Khazanovich D."/>
            <person name="Kisner P."/>
            <person name="Lance K."/>
            <person name="Lara M."/>
            <person name="Lee W."/>
            <person name="Lennon N."/>
            <person name="Letendre F."/>
            <person name="LeVine R."/>
            <person name="Lipovsky A."/>
            <person name="Liu X."/>
            <person name="Liu J."/>
            <person name="Liu S."/>
            <person name="Lokyitsang T."/>
            <person name="Lokyitsang Y."/>
            <person name="Lubonja R."/>
            <person name="Lui A."/>
            <person name="MacDonald P."/>
            <person name="Magnisalis V."/>
            <person name="Maru K."/>
            <person name="Matthews C."/>
            <person name="McCusker W."/>
            <person name="McDonough S."/>
            <person name="Mehta T."/>
            <person name="Meldrim J."/>
            <person name="Meneus L."/>
            <person name="Mihai O."/>
            <person name="Mihalev A."/>
            <person name="Mihova T."/>
            <person name="Mittelman R."/>
            <person name="Mlenga V."/>
            <person name="Montmayeur A."/>
            <person name="Mulrain L."/>
            <person name="Navidi A."/>
            <person name="Naylor J."/>
            <person name="Negash T."/>
            <person name="Nguyen T."/>
            <person name="Nguyen N."/>
            <person name="Nicol R."/>
            <person name="Norbu C."/>
            <person name="Norbu N."/>
            <person name="Novod N."/>
            <person name="O'Neill B."/>
            <person name="Osman S."/>
            <person name="Markiewicz E."/>
            <person name="Oyono O.L."/>
            <person name="Patti C."/>
            <person name="Phunkhang P."/>
            <person name="Pierre F."/>
            <person name="Priest M."/>
            <person name="Raghuraman S."/>
            <person name="Rege F."/>
            <person name="Reyes R."/>
            <person name="Rise C."/>
            <person name="Rogov P."/>
            <person name="Ross K."/>
            <person name="Ryan E."/>
            <person name="Settipalli S."/>
            <person name="Shea T."/>
            <person name="Sherpa N."/>
            <person name="Shi L."/>
            <person name="Shih D."/>
            <person name="Sparrow T."/>
            <person name="Spaulding J."/>
            <person name="Stalker J."/>
            <person name="Stange-Thomann N."/>
            <person name="Stavropoulos S."/>
            <person name="Stone C."/>
            <person name="Strader C."/>
            <person name="Tesfaye S."/>
            <person name="Thomson T."/>
            <person name="Thoulutsang Y."/>
            <person name="Thoulutsang D."/>
            <person name="Topham K."/>
            <person name="Topping I."/>
            <person name="Tsamla T."/>
            <person name="Vassiliev H."/>
            <person name="Vo A."/>
            <person name="Wangchuk T."/>
            <person name="Wangdi T."/>
            <person name="Weiand M."/>
            <person name="Wilkinson J."/>
            <person name="Wilson A."/>
            <person name="Yadav S."/>
            <person name="Young G."/>
            <person name="Yu Q."/>
            <person name="Zembek L."/>
            <person name="Zhong D."/>
            <person name="Zimmer A."/>
            <person name="Zwirko Z."/>
            <person name="Jaffe D.B."/>
            <person name="Alvarez P."/>
            <person name="Brockman W."/>
            <person name="Butler J."/>
            <person name="Chin C."/>
            <person name="Gnerre S."/>
            <person name="Grabherr M."/>
            <person name="Kleber M."/>
            <person name="Mauceli E."/>
            <person name="MacCallum I."/>
        </authorList>
    </citation>
    <scope>NUCLEOTIDE SEQUENCE [LARGE SCALE GENOMIC DNA]</scope>
    <source>
        <strain evidence="3">Tucson 15081-1352.22</strain>
    </source>
</reference>
<organism evidence="2 3">
    <name type="scientific">Drosophila mojavensis</name>
    <name type="common">Fruit fly</name>
    <dbReference type="NCBI Taxonomy" id="7230"/>
    <lineage>
        <taxon>Eukaryota</taxon>
        <taxon>Metazoa</taxon>
        <taxon>Ecdysozoa</taxon>
        <taxon>Arthropoda</taxon>
        <taxon>Hexapoda</taxon>
        <taxon>Insecta</taxon>
        <taxon>Pterygota</taxon>
        <taxon>Neoptera</taxon>
        <taxon>Endopterygota</taxon>
        <taxon>Diptera</taxon>
        <taxon>Brachycera</taxon>
        <taxon>Muscomorpha</taxon>
        <taxon>Ephydroidea</taxon>
        <taxon>Drosophilidae</taxon>
        <taxon>Drosophila</taxon>
    </lineage>
</organism>
<dbReference type="KEGG" id="dmo:Dmoj_GI21633"/>
<evidence type="ECO:0000313" key="3">
    <source>
        <dbReference type="Proteomes" id="UP000009192"/>
    </source>
</evidence>
<dbReference type="InParanoid" id="B4L4Z0"/>
<dbReference type="FunCoup" id="B4L4Z0">
    <property type="interactions" value="109"/>
</dbReference>
<feature type="region of interest" description="Disordered" evidence="1">
    <location>
        <begin position="1508"/>
        <end position="1527"/>
    </location>
</feature>
<feature type="compositionally biased region" description="Polar residues" evidence="1">
    <location>
        <begin position="1"/>
        <end position="19"/>
    </location>
</feature>
<feature type="region of interest" description="Disordered" evidence="1">
    <location>
        <begin position="1"/>
        <end position="21"/>
    </location>
</feature>
<feature type="region of interest" description="Disordered" evidence="1">
    <location>
        <begin position="1382"/>
        <end position="1425"/>
    </location>
</feature>
<feature type="compositionally biased region" description="Polar residues" evidence="1">
    <location>
        <begin position="746"/>
        <end position="819"/>
    </location>
</feature>
<feature type="region of interest" description="Disordered" evidence="1">
    <location>
        <begin position="726"/>
        <end position="819"/>
    </location>
</feature>
<evidence type="ECO:0000256" key="1">
    <source>
        <dbReference type="SAM" id="MobiDB-lite"/>
    </source>
</evidence>
<dbReference type="EMBL" id="CH933811">
    <property type="protein sequence ID" value="EDW06249.2"/>
    <property type="molecule type" value="Genomic_DNA"/>
</dbReference>
<proteinExistence type="predicted"/>
<gene>
    <name evidence="2" type="primary">Dmoj\GI21633</name>
    <name evidence="2" type="ORF">Dmoj_GI21633</name>
</gene>
<feature type="region of interest" description="Disordered" evidence="1">
    <location>
        <begin position="1023"/>
        <end position="1054"/>
    </location>
</feature>
<feature type="region of interest" description="Disordered" evidence="1">
    <location>
        <begin position="1882"/>
        <end position="2094"/>
    </location>
</feature>
<feature type="compositionally biased region" description="Low complexity" evidence="1">
    <location>
        <begin position="735"/>
        <end position="745"/>
    </location>
</feature>
<dbReference type="eggNOG" id="ENOG502S9SW">
    <property type="taxonomic scope" value="Eukaryota"/>
</dbReference>
<accession>B4L4Z0</accession>
<feature type="region of interest" description="Disordered" evidence="1">
    <location>
        <begin position="207"/>
        <end position="229"/>
    </location>
</feature>
<protein>
    <submittedName>
        <fullName evidence="2">Uncharacterized protein</fullName>
    </submittedName>
</protein>